<dbReference type="InterPro" id="IPR020103">
    <property type="entry name" value="PsdUridine_synth_cat_dom_sf"/>
</dbReference>
<dbReference type="Pfam" id="PF16198">
    <property type="entry name" value="TruB_C_2"/>
    <property type="match status" value="1"/>
</dbReference>
<dbReference type="RefSeq" id="WP_036062620.1">
    <property type="nucleotide sequence ID" value="NZ_AODM01000013.1"/>
</dbReference>
<evidence type="ECO:0000256" key="1">
    <source>
        <dbReference type="ARBA" id="ARBA00000385"/>
    </source>
</evidence>
<dbReference type="InterPro" id="IPR002501">
    <property type="entry name" value="PsdUridine_synth_N"/>
</dbReference>
<evidence type="ECO:0000313" key="8">
    <source>
        <dbReference type="EMBL" id="EUJ60936.1"/>
    </source>
</evidence>
<evidence type="ECO:0000313" key="9">
    <source>
        <dbReference type="Proteomes" id="UP000019241"/>
    </source>
</evidence>
<organism evidence="8 9">
    <name type="scientific">Listeria fleischmannii FSL S10-1203</name>
    <dbReference type="NCBI Taxonomy" id="1265822"/>
    <lineage>
        <taxon>Bacteria</taxon>
        <taxon>Bacillati</taxon>
        <taxon>Bacillota</taxon>
        <taxon>Bacilli</taxon>
        <taxon>Bacillales</taxon>
        <taxon>Listeriaceae</taxon>
        <taxon>Listeria</taxon>
    </lineage>
</organism>
<dbReference type="SUPFAM" id="SSF55120">
    <property type="entry name" value="Pseudouridine synthase"/>
    <property type="match status" value="1"/>
</dbReference>
<dbReference type="InterPro" id="IPR032819">
    <property type="entry name" value="TruB_C"/>
</dbReference>
<evidence type="ECO:0000256" key="4">
    <source>
        <dbReference type="ARBA" id="ARBA00023235"/>
    </source>
</evidence>
<dbReference type="GO" id="GO:0160148">
    <property type="term" value="F:tRNA pseudouridine(55) synthase activity"/>
    <property type="evidence" value="ECO:0007669"/>
    <property type="project" value="UniProtKB-EC"/>
</dbReference>
<dbReference type="GO" id="GO:0003723">
    <property type="term" value="F:RNA binding"/>
    <property type="evidence" value="ECO:0007669"/>
    <property type="project" value="InterPro"/>
</dbReference>
<feature type="domain" description="Pseudouridine synthase II N-terminal" evidence="6">
    <location>
        <begin position="23"/>
        <end position="177"/>
    </location>
</feature>
<accession>W7DVL6</accession>
<dbReference type="Gene3D" id="3.30.2350.10">
    <property type="entry name" value="Pseudouridine synthase"/>
    <property type="match status" value="1"/>
</dbReference>
<dbReference type="PANTHER" id="PTHR13767:SF2">
    <property type="entry name" value="PSEUDOURIDYLATE SYNTHASE TRUB1"/>
    <property type="match status" value="1"/>
</dbReference>
<comment type="function">
    <text evidence="5">Responsible for synthesis of pseudouridine from uracil-55 in the psi GC loop of transfer RNAs.</text>
</comment>
<dbReference type="CDD" id="cd02573">
    <property type="entry name" value="PseudoU_synth_EcTruB"/>
    <property type="match status" value="1"/>
</dbReference>
<dbReference type="AlphaFoldDB" id="W7DVL6"/>
<dbReference type="InterPro" id="IPR014780">
    <property type="entry name" value="tRNA_psdUridine_synth_TruB"/>
</dbReference>
<comment type="caution">
    <text evidence="8">The sequence shown here is derived from an EMBL/GenBank/DDBJ whole genome shotgun (WGS) entry which is preliminary data.</text>
</comment>
<feature type="domain" description="tRNA pseudouridylate synthase B C-terminal" evidence="7">
    <location>
        <begin position="178"/>
        <end position="221"/>
    </location>
</feature>
<evidence type="ECO:0000256" key="5">
    <source>
        <dbReference type="HAMAP-Rule" id="MF_01080"/>
    </source>
</evidence>
<dbReference type="EC" id="5.4.99.25" evidence="5"/>
<comment type="similarity">
    <text evidence="2 5">Belongs to the pseudouridine synthase TruB family. Type 1 subfamily.</text>
</comment>
<dbReference type="GO" id="GO:0031119">
    <property type="term" value="P:tRNA pseudouridine synthesis"/>
    <property type="evidence" value="ECO:0007669"/>
    <property type="project" value="UniProtKB-UniRule"/>
</dbReference>
<dbReference type="HAMAP" id="MF_01080">
    <property type="entry name" value="TruB_bact"/>
    <property type="match status" value="1"/>
</dbReference>
<name>W7DVL6_9LIST</name>
<feature type="active site" description="Nucleophile" evidence="5">
    <location>
        <position position="38"/>
    </location>
</feature>
<dbReference type="GO" id="GO:1990481">
    <property type="term" value="P:mRNA pseudouridine synthesis"/>
    <property type="evidence" value="ECO:0007669"/>
    <property type="project" value="TreeGrafter"/>
</dbReference>
<comment type="catalytic activity">
    <reaction evidence="1 5">
        <text>uridine(55) in tRNA = pseudouridine(55) in tRNA</text>
        <dbReference type="Rhea" id="RHEA:42532"/>
        <dbReference type="Rhea" id="RHEA-COMP:10101"/>
        <dbReference type="Rhea" id="RHEA-COMP:10102"/>
        <dbReference type="ChEBI" id="CHEBI:65314"/>
        <dbReference type="ChEBI" id="CHEBI:65315"/>
        <dbReference type="EC" id="5.4.99.25"/>
    </reaction>
</comment>
<dbReference type="PATRIC" id="fig|1265822.4.peg.956"/>
<evidence type="ECO:0000256" key="2">
    <source>
        <dbReference type="ARBA" id="ARBA00005642"/>
    </source>
</evidence>
<keyword evidence="4 5" id="KW-0413">Isomerase</keyword>
<reference evidence="8 9" key="1">
    <citation type="submission" date="2012-12" db="EMBL/GenBank/DDBJ databases">
        <title>Novel taxa of Listeriaceae from agricultural environments in the United States.</title>
        <authorList>
            <person name="den Bakker H.C."/>
            <person name="Allred A."/>
            <person name="Warchocki S."/>
            <person name="Wright E.M."/>
            <person name="Burrell A."/>
            <person name="Nightingale K.K."/>
            <person name="Kephart D."/>
            <person name="Wiedmann M."/>
        </authorList>
    </citation>
    <scope>NUCLEOTIDE SEQUENCE [LARGE SCALE GENOMIC DNA]</scope>
    <source>
        <strain evidence="8 9">FSL S10-1203</strain>
    </source>
</reference>
<gene>
    <name evidence="5 8" type="primary">truB</name>
    <name evidence="8" type="ORF">MCOL2_04661</name>
</gene>
<dbReference type="Pfam" id="PF01509">
    <property type="entry name" value="TruB_N"/>
    <property type="match status" value="1"/>
</dbReference>
<proteinExistence type="inferred from homology"/>
<dbReference type="FunFam" id="3.30.2350.10:FF:000011">
    <property type="entry name" value="tRNA pseudouridine synthase B"/>
    <property type="match status" value="1"/>
</dbReference>
<evidence type="ECO:0000256" key="3">
    <source>
        <dbReference type="ARBA" id="ARBA00022694"/>
    </source>
</evidence>
<dbReference type="EMBL" id="AODM01000013">
    <property type="protein sequence ID" value="EUJ60936.1"/>
    <property type="molecule type" value="Genomic_DNA"/>
</dbReference>
<sequence length="306" mass="34033">MDGIIPLFKERGMTSHDCVFKMRKILKTKKVGHTGTLDPEVEGVLPICVGRATKLAEYITDQGKEYVATVTLGVSTTTEDATGEVVEKEIIKEAISEEKLDAVLQKLTGEIEQVPPMYSAVKVAGKKLYEYARAGQTVTRPRRVVQIYSLVRLDQGELTAASPSFQIRISCGKGTYIRTLAFMIGEELGLPAHMASLERTKSGFFQKEDCLTLAEIETQVRKGDFSFLHPLEKGIFDMPIIELDSTFYAKVLNGALLDKARFNIVSGDLFAMMHDGKLVAIYKPHPTKSQFLKPEKVIELKETPKN</sequence>
<dbReference type="NCBIfam" id="TIGR00431">
    <property type="entry name" value="TruB"/>
    <property type="match status" value="1"/>
</dbReference>
<dbReference type="PANTHER" id="PTHR13767">
    <property type="entry name" value="TRNA-PSEUDOURIDINE SYNTHASE"/>
    <property type="match status" value="1"/>
</dbReference>
<dbReference type="Proteomes" id="UP000019241">
    <property type="component" value="Unassembled WGS sequence"/>
</dbReference>
<keyword evidence="3 5" id="KW-0819">tRNA processing</keyword>
<evidence type="ECO:0000259" key="6">
    <source>
        <dbReference type="Pfam" id="PF01509"/>
    </source>
</evidence>
<protein>
    <recommendedName>
        <fullName evidence="5">tRNA pseudouridine synthase B</fullName>
        <ecNumber evidence="5">5.4.99.25</ecNumber>
    </recommendedName>
    <alternativeName>
        <fullName evidence="5">tRNA pseudouridine(55) synthase</fullName>
        <shortName evidence="5">Psi55 synthase</shortName>
    </alternativeName>
    <alternativeName>
        <fullName evidence="5">tRNA pseudouridylate synthase</fullName>
    </alternativeName>
    <alternativeName>
        <fullName evidence="5">tRNA-uridine isomerase</fullName>
    </alternativeName>
</protein>
<evidence type="ECO:0000259" key="7">
    <source>
        <dbReference type="Pfam" id="PF16198"/>
    </source>
</evidence>